<evidence type="ECO:0000259" key="5">
    <source>
        <dbReference type="Pfam" id="PF14905"/>
    </source>
</evidence>
<dbReference type="InterPro" id="IPR037066">
    <property type="entry name" value="Plug_dom_sf"/>
</dbReference>
<evidence type="ECO:0000313" key="6">
    <source>
        <dbReference type="EMBL" id="MDI9867516.1"/>
    </source>
</evidence>
<proteinExistence type="predicted"/>
<keyword evidence="2" id="KW-0472">Membrane</keyword>
<dbReference type="Gene3D" id="2.170.130.10">
    <property type="entry name" value="TonB-dependent receptor, plug domain"/>
    <property type="match status" value="1"/>
</dbReference>
<evidence type="ECO:0000256" key="2">
    <source>
        <dbReference type="ARBA" id="ARBA00023136"/>
    </source>
</evidence>
<dbReference type="RefSeq" id="WP_283372148.1">
    <property type="nucleotide sequence ID" value="NZ_JASHID010000034.1"/>
</dbReference>
<keyword evidence="3" id="KW-0998">Cell outer membrane</keyword>
<dbReference type="Pfam" id="PF13715">
    <property type="entry name" value="CarbopepD_reg_2"/>
    <property type="match status" value="1"/>
</dbReference>
<dbReference type="Proteomes" id="UP001236569">
    <property type="component" value="Unassembled WGS sequence"/>
</dbReference>
<comment type="subcellular location">
    <subcellularLocation>
        <location evidence="1">Cell outer membrane</location>
    </subcellularLocation>
</comment>
<comment type="caution">
    <text evidence="6">The sequence shown here is derived from an EMBL/GenBank/DDBJ whole genome shotgun (WGS) entry which is preliminary data.</text>
</comment>
<dbReference type="Pfam" id="PF14905">
    <property type="entry name" value="OMP_b-brl_3"/>
    <property type="match status" value="1"/>
</dbReference>
<organism evidence="6 7">
    <name type="scientific">Flectobacillus longus</name>
    <dbReference type="NCBI Taxonomy" id="2984207"/>
    <lineage>
        <taxon>Bacteria</taxon>
        <taxon>Pseudomonadati</taxon>
        <taxon>Bacteroidota</taxon>
        <taxon>Cytophagia</taxon>
        <taxon>Cytophagales</taxon>
        <taxon>Flectobacillaceae</taxon>
        <taxon>Flectobacillus</taxon>
    </lineage>
</organism>
<dbReference type="InterPro" id="IPR012910">
    <property type="entry name" value="Plug_dom"/>
</dbReference>
<gene>
    <name evidence="6" type="ORF">QM480_24440</name>
</gene>
<dbReference type="Pfam" id="PF07715">
    <property type="entry name" value="Plug"/>
    <property type="match status" value="1"/>
</dbReference>
<evidence type="ECO:0000256" key="1">
    <source>
        <dbReference type="ARBA" id="ARBA00004442"/>
    </source>
</evidence>
<feature type="domain" description="TonB-dependent receptor plug" evidence="4">
    <location>
        <begin position="158"/>
        <end position="225"/>
    </location>
</feature>
<keyword evidence="6" id="KW-0675">Receptor</keyword>
<feature type="domain" description="Outer membrane protein beta-barrel" evidence="5">
    <location>
        <begin position="379"/>
        <end position="790"/>
    </location>
</feature>
<protein>
    <submittedName>
        <fullName evidence="6">TonB-dependent receptor</fullName>
    </submittedName>
</protein>
<dbReference type="InterPro" id="IPR036942">
    <property type="entry name" value="Beta-barrel_TonB_sf"/>
</dbReference>
<dbReference type="Gene3D" id="2.40.170.20">
    <property type="entry name" value="TonB-dependent receptor, beta-barrel domain"/>
    <property type="match status" value="1"/>
</dbReference>
<dbReference type="PANTHER" id="PTHR40980">
    <property type="entry name" value="PLUG DOMAIN-CONTAINING PROTEIN"/>
    <property type="match status" value="1"/>
</dbReference>
<evidence type="ECO:0000259" key="4">
    <source>
        <dbReference type="Pfam" id="PF07715"/>
    </source>
</evidence>
<dbReference type="SUPFAM" id="SSF56935">
    <property type="entry name" value="Porins"/>
    <property type="match status" value="1"/>
</dbReference>
<evidence type="ECO:0000256" key="3">
    <source>
        <dbReference type="ARBA" id="ARBA00023237"/>
    </source>
</evidence>
<evidence type="ECO:0000313" key="7">
    <source>
        <dbReference type="Proteomes" id="UP001236569"/>
    </source>
</evidence>
<name>A0ABT6YVC1_9BACT</name>
<dbReference type="Gene3D" id="2.60.40.1120">
    <property type="entry name" value="Carboxypeptidase-like, regulatory domain"/>
    <property type="match status" value="1"/>
</dbReference>
<accession>A0ABT6YVC1</accession>
<dbReference type="InterPro" id="IPR041700">
    <property type="entry name" value="OMP_b-brl_3"/>
</dbReference>
<dbReference type="SUPFAM" id="SSF49464">
    <property type="entry name" value="Carboxypeptidase regulatory domain-like"/>
    <property type="match status" value="1"/>
</dbReference>
<dbReference type="EMBL" id="JASHID010000034">
    <property type="protein sequence ID" value="MDI9867516.1"/>
    <property type="molecule type" value="Genomic_DNA"/>
</dbReference>
<sequence>MHYFIKSPIFTVLLLLTSLSAVLGQKVSPKNTSELTGQVLDISNNKGLSFASVTLLKKEGEKTQLSAGATADENGNFKLSNIPLGEFVLRVSFISYKTFEKAIKVEQSRQNIETILLSPDANVLQEVQVKGEKDAASFNMDKRVFSVGKNLTSIGGTAEALLKSVPSVSIDETGSASIRNLATTIYINGKPTQLTLAQIPANQIESVEVVSNPSARYDASTSGGIINLVLKKNREAGYNGMASVGIGNNGRYDASLNLDYHQNKWTFNVLYNLNATKNPLTGYVDRTTSNRGIMSYFQQNTDINQDNTFQNGRISTEFSPNKYNTFTLAGNLVGGSYNTFTNQSYSYKDAQNKVLSSGTRTTVPANNYTNFGIEFDWKKSFAQKGKELSLMTSFTKNTISNAADWLTTSLNADNTSMDGYPEIDKITGSQAGSQYLFQLDYTKPINDSTKIEMGIRSFNYTRDIQYLFNKKNNDTYTLLEGYSQDGVIKESVNAAYFMYSTKLKRNYSIQGGLRFEESFLHGNSRFDGATFGYDYPSAQNGDWIKAFFPSFSISKKLGNDSELGLSLGRKVGRPNFRHLFVGIQANDKQNITVGNPKVQPEFVNSAELSYNTSWGHLSWLATGYYIYEDHTIKPFTQASSTDSTILVTTFINTKADIQYGIDNTLKLNLGNLSVLGNINAYHFLIQSVTQQNEMFTYRAKLNISYKFPKDIVAQINLNRDAKSPTLQGYRKPIEAADFAIKKMFMNNRASIAFAVNDIFNSRKYITVYDQGNILQSTMNRREVRFYKLTIQLPIGQANSFFKKKSQNVNKPDIDFSN</sequence>
<keyword evidence="7" id="KW-1185">Reference proteome</keyword>
<reference evidence="6 7" key="1">
    <citation type="submission" date="2023-05" db="EMBL/GenBank/DDBJ databases">
        <title>Novel species of genus Flectobacillus isolated from stream in China.</title>
        <authorList>
            <person name="Lu H."/>
        </authorList>
    </citation>
    <scope>NUCLEOTIDE SEQUENCE [LARGE SCALE GENOMIC DNA]</scope>
    <source>
        <strain evidence="6 7">DC10W</strain>
    </source>
</reference>
<dbReference type="InterPro" id="IPR008969">
    <property type="entry name" value="CarboxyPept-like_regulatory"/>
</dbReference>
<dbReference type="PANTHER" id="PTHR40980:SF4">
    <property type="entry name" value="TONB-DEPENDENT RECEPTOR-LIKE BETA-BARREL DOMAIN-CONTAINING PROTEIN"/>
    <property type="match status" value="1"/>
</dbReference>